<proteinExistence type="predicted"/>
<accession>A0A915B5C9</accession>
<dbReference type="AlphaFoldDB" id="A0A915B5C9"/>
<evidence type="ECO:0000313" key="1">
    <source>
        <dbReference type="Proteomes" id="UP000887569"/>
    </source>
</evidence>
<sequence>MYPKFAREDIRQTSFFMMSTVESCKIFSGPGTEKGDSFHSTIHLIIEFATISKIQVYSAGINRHCTCYYYQYGAFVGQALSEVCSSITLGSAVIHILSSSVGHNLWSFRTFHLRIPVVMCYGEDEKQYRESEKGVPSF</sequence>
<dbReference type="Proteomes" id="UP000887569">
    <property type="component" value="Unplaced"/>
</dbReference>
<organism evidence="1 2">
    <name type="scientific">Parascaris univalens</name>
    <name type="common">Nematode worm</name>
    <dbReference type="NCBI Taxonomy" id="6257"/>
    <lineage>
        <taxon>Eukaryota</taxon>
        <taxon>Metazoa</taxon>
        <taxon>Ecdysozoa</taxon>
        <taxon>Nematoda</taxon>
        <taxon>Chromadorea</taxon>
        <taxon>Rhabditida</taxon>
        <taxon>Spirurina</taxon>
        <taxon>Ascaridomorpha</taxon>
        <taxon>Ascaridoidea</taxon>
        <taxon>Ascarididae</taxon>
        <taxon>Parascaris</taxon>
    </lineage>
</organism>
<reference evidence="2" key="1">
    <citation type="submission" date="2022-11" db="UniProtKB">
        <authorList>
            <consortium name="WormBaseParasite"/>
        </authorList>
    </citation>
    <scope>IDENTIFICATION</scope>
</reference>
<name>A0A915B5C9_PARUN</name>
<evidence type="ECO:0000313" key="2">
    <source>
        <dbReference type="WBParaSite" id="PgR024_g092_t01"/>
    </source>
</evidence>
<keyword evidence="1" id="KW-1185">Reference proteome</keyword>
<dbReference type="WBParaSite" id="PgR024_g092_t01">
    <property type="protein sequence ID" value="PgR024_g092_t01"/>
    <property type="gene ID" value="PgR024_g092"/>
</dbReference>
<protein>
    <submittedName>
        <fullName evidence="2">Uncharacterized protein</fullName>
    </submittedName>
</protein>